<dbReference type="Gene3D" id="3.30.2330.10">
    <property type="entry name" value="arginine biosynthesis bifunctional protein suprefamily"/>
    <property type="match status" value="1"/>
</dbReference>
<feature type="binding site" evidence="13">
    <location>
        <position position="166"/>
    </location>
    <ligand>
        <name>substrate</name>
    </ligand>
</feature>
<feature type="binding site" evidence="13">
    <location>
        <position position="289"/>
    </location>
    <ligand>
        <name>substrate</name>
    </ligand>
</feature>
<dbReference type="InterPro" id="IPR042195">
    <property type="entry name" value="ArgJ_beta_C"/>
</dbReference>
<evidence type="ECO:0000256" key="3">
    <source>
        <dbReference type="ARBA" id="ARBA00011475"/>
    </source>
</evidence>
<dbReference type="NCBIfam" id="TIGR00120">
    <property type="entry name" value="ArgJ"/>
    <property type="match status" value="1"/>
</dbReference>
<organism evidence="14 15">
    <name type="scientific">Paludifilum halophilum</name>
    <dbReference type="NCBI Taxonomy" id="1642702"/>
    <lineage>
        <taxon>Bacteria</taxon>
        <taxon>Bacillati</taxon>
        <taxon>Bacillota</taxon>
        <taxon>Bacilli</taxon>
        <taxon>Bacillales</taxon>
        <taxon>Thermoactinomycetaceae</taxon>
        <taxon>Paludifilum</taxon>
    </lineage>
</organism>
<dbReference type="OrthoDB" id="9804242at2"/>
<dbReference type="EC" id="2.3.1.1" evidence="13"/>
<feature type="chain" id="PRO_5023301518" description="Arginine biosynthesis bifunctional protein ArgJ alpha chain" evidence="13">
    <location>
        <begin position="1"/>
        <end position="202"/>
    </location>
</feature>
<keyword evidence="8 13" id="KW-0511">Multifunctional enzyme</keyword>
<evidence type="ECO:0000256" key="5">
    <source>
        <dbReference type="ARBA" id="ARBA00022605"/>
    </source>
</evidence>
<dbReference type="GO" id="GO:0004042">
    <property type="term" value="F:L-glutamate N-acetyltransferase activity"/>
    <property type="evidence" value="ECO:0007669"/>
    <property type="project" value="UniProtKB-UniRule"/>
</dbReference>
<comment type="subunit">
    <text evidence="3 13">Heterotetramer of two alpha and two beta chains.</text>
</comment>
<dbReference type="SUPFAM" id="SSF56266">
    <property type="entry name" value="DmpA/ArgJ-like"/>
    <property type="match status" value="1"/>
</dbReference>
<comment type="catalytic activity">
    <reaction evidence="11 13">
        <text>N(2)-acetyl-L-ornithine + L-glutamate = N-acetyl-L-glutamate + L-ornithine</text>
        <dbReference type="Rhea" id="RHEA:15349"/>
        <dbReference type="ChEBI" id="CHEBI:29985"/>
        <dbReference type="ChEBI" id="CHEBI:44337"/>
        <dbReference type="ChEBI" id="CHEBI:46911"/>
        <dbReference type="ChEBI" id="CHEBI:57805"/>
        <dbReference type="EC" id="2.3.1.35"/>
    </reaction>
</comment>
<evidence type="ECO:0000256" key="9">
    <source>
        <dbReference type="ARBA" id="ARBA00023315"/>
    </source>
</evidence>
<comment type="function">
    <text evidence="12 13">Catalyzes two activities which are involved in the cyclic version of arginine biosynthesis: the synthesis of N-acetylglutamate from glutamate and acetyl-CoA as the acetyl donor, and of ornithine by transacetylation between N(2)-acetylornithine and glutamate.</text>
</comment>
<dbReference type="GO" id="GO:0006526">
    <property type="term" value="P:L-arginine biosynthetic process"/>
    <property type="evidence" value="ECO:0007669"/>
    <property type="project" value="UniProtKB-UniRule"/>
</dbReference>
<evidence type="ECO:0000256" key="4">
    <source>
        <dbReference type="ARBA" id="ARBA00022571"/>
    </source>
</evidence>
<keyword evidence="4 13" id="KW-0055">Arginine biosynthesis</keyword>
<feature type="binding site" evidence="13">
    <location>
        <position position="192"/>
    </location>
    <ligand>
        <name>substrate</name>
    </ligand>
</feature>
<keyword evidence="6 13" id="KW-0808">Transferase</keyword>
<dbReference type="HAMAP" id="MF_01106">
    <property type="entry name" value="ArgJ"/>
    <property type="match status" value="1"/>
</dbReference>
<dbReference type="NCBIfam" id="NF003802">
    <property type="entry name" value="PRK05388.1"/>
    <property type="match status" value="1"/>
</dbReference>
<dbReference type="InterPro" id="IPR016117">
    <property type="entry name" value="ArgJ-like_dom_sf"/>
</dbReference>
<comment type="subcellular location">
    <subcellularLocation>
        <location evidence="1 13">Cytoplasm</location>
    </subcellularLocation>
</comment>
<sequence length="416" mass="44465">MNQIQELRQREDRGLYQVAPEPEITSPKGFSAAGVHCGMKRRRNDIGLIFCDVPASTAAVYTMNGFQAAPLQVTRQGLAVEGRMQALLCNSAIANACTGEKGLEDALEMRKKTADSLGLSEHLVGVASTGVIGEFLPMERINRAIPALTGGLSAEGCGDFSQSILTTDTFTKNAAVVLTVEGKEVRIAGTAKGSGMVHPRMATMLAFLTTDAVIAPESLQELLHEVTDETFNMITVDGDCSTNDMVSVMASGKAGHSPLTPNHPDWPAFRRGFAHVARELAQMIARDGEGATRLVEVRVTGADTLTEARQAAKAVVGSSLVKTAIYGADPNWGRIICAIGYSGAAVDPSTIDIFIGETGVVQKGRVAAFDEEEARSCLQREKVLLTVDLNRGNHEATAWGCDLTYDYVRINASYRT</sequence>
<comment type="pathway">
    <text evidence="13">Amino-acid biosynthesis; L-arginine biosynthesis; L-ornithine and N-acetyl-L-glutamate from L-glutamate and N(2)-acetyl-L-ornithine (cyclic): step 1/1.</text>
</comment>
<dbReference type="InterPro" id="IPR002813">
    <property type="entry name" value="Arg_biosynth_ArgJ"/>
</dbReference>
<protein>
    <recommendedName>
        <fullName evidence="13">Arginine biosynthesis bifunctional protein ArgJ</fullName>
    </recommendedName>
    <domain>
        <recommendedName>
            <fullName evidence="13">Glutamate N-acetyltransferase</fullName>
            <ecNumber evidence="13">2.3.1.35</ecNumber>
        </recommendedName>
        <alternativeName>
            <fullName evidence="13">Ornithine acetyltransferase</fullName>
            <shortName evidence="13">OATase</shortName>
        </alternativeName>
        <alternativeName>
            <fullName evidence="13">Ornithine transacetylase</fullName>
        </alternativeName>
    </domain>
    <domain>
        <recommendedName>
            <fullName evidence="13">Amino-acid acetyltransferase</fullName>
            <ecNumber evidence="13">2.3.1.1</ecNumber>
        </recommendedName>
        <alternativeName>
            <fullName evidence="13">N-acetylglutamate synthase</fullName>
            <shortName evidence="13">AGSase</shortName>
        </alternativeName>
    </domain>
    <component>
        <recommendedName>
            <fullName evidence="13">Arginine biosynthesis bifunctional protein ArgJ alpha chain</fullName>
        </recommendedName>
    </component>
    <component>
        <recommendedName>
            <fullName evidence="13">Arginine biosynthesis bifunctional protein ArgJ beta chain</fullName>
        </recommendedName>
    </component>
</protein>
<dbReference type="GO" id="GO:0004358">
    <property type="term" value="F:L-glutamate N-acetyltransferase activity, acting on acetyl-L-ornithine as donor"/>
    <property type="evidence" value="ECO:0007669"/>
    <property type="project" value="UniProtKB-UniRule"/>
</dbReference>
<dbReference type="FunFam" id="3.10.20.340:FF:000001">
    <property type="entry name" value="Arginine biosynthesis bifunctional protein ArgJ, chloroplastic"/>
    <property type="match status" value="1"/>
</dbReference>
<feature type="chain" id="PRO_5023301517" description="Arginine biosynthesis bifunctional protein ArgJ beta chain" evidence="13">
    <location>
        <begin position="203"/>
        <end position="416"/>
    </location>
</feature>
<comment type="caution">
    <text evidence="14">The sequence shown here is derived from an EMBL/GenBank/DDBJ whole genome shotgun (WGS) entry which is preliminary data.</text>
</comment>
<evidence type="ECO:0000256" key="1">
    <source>
        <dbReference type="ARBA" id="ARBA00004496"/>
    </source>
</evidence>
<dbReference type="Pfam" id="PF01960">
    <property type="entry name" value="ArgJ"/>
    <property type="match status" value="1"/>
</dbReference>
<dbReference type="Gene3D" id="3.10.20.340">
    <property type="entry name" value="ArgJ beta chain, C-terminal domain"/>
    <property type="match status" value="1"/>
</dbReference>
<dbReference type="UniPathway" id="UPA00068">
    <property type="reaction ID" value="UER00106"/>
</dbReference>
<dbReference type="CDD" id="cd02152">
    <property type="entry name" value="OAT"/>
    <property type="match status" value="1"/>
</dbReference>
<dbReference type="GO" id="GO:0005737">
    <property type="term" value="C:cytoplasm"/>
    <property type="evidence" value="ECO:0007669"/>
    <property type="project" value="UniProtKB-SubCell"/>
</dbReference>
<comment type="similarity">
    <text evidence="2 13">Belongs to the ArgJ family.</text>
</comment>
<dbReference type="FunFam" id="3.60.70.12:FF:000001">
    <property type="entry name" value="Arginine biosynthesis bifunctional protein ArgJ, chloroplastic"/>
    <property type="match status" value="1"/>
</dbReference>
<evidence type="ECO:0000256" key="8">
    <source>
        <dbReference type="ARBA" id="ARBA00023268"/>
    </source>
</evidence>
<feature type="binding site" evidence="13">
    <location>
        <position position="411"/>
    </location>
    <ligand>
        <name>substrate</name>
    </ligand>
</feature>
<evidence type="ECO:0000256" key="13">
    <source>
        <dbReference type="HAMAP-Rule" id="MF_01106"/>
    </source>
</evidence>
<reference evidence="14 15" key="1">
    <citation type="submission" date="2017-07" db="EMBL/GenBank/DDBJ databases">
        <title>The genome sequence of Paludifilum halophilum highlights mechanisms for microbial adaptation to high salt environemnts.</title>
        <authorList>
            <person name="Belbahri L."/>
        </authorList>
    </citation>
    <scope>NUCLEOTIDE SEQUENCE [LARGE SCALE GENOMIC DNA]</scope>
    <source>
        <strain evidence="14 15">DSM 102817</strain>
    </source>
</reference>
<dbReference type="AlphaFoldDB" id="A0A235B6Y9"/>
<proteinExistence type="inferred from homology"/>
<keyword evidence="7 13" id="KW-0068">Autocatalytic cleavage</keyword>
<accession>A0A235B6Y9</accession>
<feature type="active site" description="Nucleophile" evidence="13">
    <location>
        <position position="203"/>
    </location>
</feature>
<evidence type="ECO:0000256" key="12">
    <source>
        <dbReference type="ARBA" id="ARBA00054976"/>
    </source>
</evidence>
<keyword evidence="15" id="KW-1185">Reference proteome</keyword>
<dbReference type="GO" id="GO:0006592">
    <property type="term" value="P:ornithine biosynthetic process"/>
    <property type="evidence" value="ECO:0007669"/>
    <property type="project" value="TreeGrafter"/>
</dbReference>
<name>A0A235B6Y9_9BACL</name>
<dbReference type="Gene3D" id="3.60.70.12">
    <property type="entry name" value="L-amino peptidase D-ALA esterase/amidase"/>
    <property type="match status" value="1"/>
</dbReference>
<comment type="catalytic activity">
    <reaction evidence="10 13">
        <text>L-glutamate + acetyl-CoA = N-acetyl-L-glutamate + CoA + H(+)</text>
        <dbReference type="Rhea" id="RHEA:24292"/>
        <dbReference type="ChEBI" id="CHEBI:15378"/>
        <dbReference type="ChEBI" id="CHEBI:29985"/>
        <dbReference type="ChEBI" id="CHEBI:44337"/>
        <dbReference type="ChEBI" id="CHEBI:57287"/>
        <dbReference type="ChEBI" id="CHEBI:57288"/>
        <dbReference type="EC" id="2.3.1.1"/>
    </reaction>
</comment>
<feature type="site" description="Involved in the stabilization of negative charge on the oxyanion by the formation of the oxyanion hole" evidence="13">
    <location>
        <position position="130"/>
    </location>
</feature>
<evidence type="ECO:0000313" key="15">
    <source>
        <dbReference type="Proteomes" id="UP000215459"/>
    </source>
</evidence>
<evidence type="ECO:0000256" key="2">
    <source>
        <dbReference type="ARBA" id="ARBA00006774"/>
    </source>
</evidence>
<dbReference type="PANTHER" id="PTHR23100:SF0">
    <property type="entry name" value="ARGININE BIOSYNTHESIS BIFUNCTIONAL PROTEIN ARGJ, MITOCHONDRIAL"/>
    <property type="match status" value="1"/>
</dbReference>
<evidence type="ECO:0000256" key="6">
    <source>
        <dbReference type="ARBA" id="ARBA00022679"/>
    </source>
</evidence>
<evidence type="ECO:0000256" key="7">
    <source>
        <dbReference type="ARBA" id="ARBA00022813"/>
    </source>
</evidence>
<evidence type="ECO:0000256" key="10">
    <source>
        <dbReference type="ARBA" id="ARBA00048372"/>
    </source>
</evidence>
<feature type="site" description="Cleavage; by autolysis" evidence="13">
    <location>
        <begin position="202"/>
        <end position="203"/>
    </location>
</feature>
<gene>
    <name evidence="13" type="primary">argJ</name>
    <name evidence="14" type="ORF">CHM34_08135</name>
</gene>
<dbReference type="FunFam" id="3.30.2330.10:FF:000001">
    <property type="entry name" value="Arginine biosynthesis bifunctional protein ArgJ, mitochondrial"/>
    <property type="match status" value="1"/>
</dbReference>
<dbReference type="Proteomes" id="UP000215459">
    <property type="component" value="Unassembled WGS sequence"/>
</dbReference>
<dbReference type="EMBL" id="NOWF01000004">
    <property type="protein sequence ID" value="OYD08073.1"/>
    <property type="molecule type" value="Genomic_DNA"/>
</dbReference>
<evidence type="ECO:0000313" key="14">
    <source>
        <dbReference type="EMBL" id="OYD08073.1"/>
    </source>
</evidence>
<feature type="binding site" evidence="13">
    <location>
        <position position="416"/>
    </location>
    <ligand>
        <name>substrate</name>
    </ligand>
</feature>
<keyword evidence="9 13" id="KW-0012">Acyltransferase</keyword>
<dbReference type="RefSeq" id="WP_094264107.1">
    <property type="nucleotide sequence ID" value="NZ_NOWF01000004.1"/>
</dbReference>
<evidence type="ECO:0000256" key="11">
    <source>
        <dbReference type="ARBA" id="ARBA00049439"/>
    </source>
</evidence>
<keyword evidence="5 13" id="KW-0028">Amino-acid biosynthesis</keyword>
<feature type="site" description="Involved in the stabilization of negative charge on the oxyanion by the formation of the oxyanion hole" evidence="13">
    <location>
        <position position="129"/>
    </location>
</feature>
<keyword evidence="13" id="KW-0963">Cytoplasm</keyword>
<dbReference type="PANTHER" id="PTHR23100">
    <property type="entry name" value="ARGININE BIOSYNTHESIS BIFUNCTIONAL PROTEIN ARGJ"/>
    <property type="match status" value="1"/>
</dbReference>
<dbReference type="EC" id="2.3.1.35" evidence="13"/>
<comment type="pathway">
    <text evidence="13">Amino-acid biosynthesis; L-arginine biosynthesis; N(2)-acetyl-L-ornithine from L-glutamate: step 1/4.</text>
</comment>
<feature type="binding site" evidence="13">
    <location>
        <position position="203"/>
    </location>
    <ligand>
        <name>substrate</name>
    </ligand>
</feature>